<sequence length="123" mass="14498">MKKVIGLCLVIVLSSVSVFARDGKRMDKRNDDSSKRYETMVESLKLDEKQAAEFRKINQEFADKMKVEREKAKVVRDKKRAEMTAMRTERDAQLKKVLTEEQYKLYQEKMAAKKIHRKGNGRR</sequence>
<feature type="chain" id="PRO_5034167843" description="LTXXQ motif family protein" evidence="1">
    <location>
        <begin position="21"/>
        <end position="123"/>
    </location>
</feature>
<keyword evidence="3" id="KW-1185">Reference proteome</keyword>
<dbReference type="RefSeq" id="WP_103983376.1">
    <property type="nucleotide sequence ID" value="NZ_FNVS01000009.1"/>
</dbReference>
<dbReference type="EMBL" id="FNVS01000009">
    <property type="protein sequence ID" value="SEF89271.1"/>
    <property type="molecule type" value="Genomic_DNA"/>
</dbReference>
<dbReference type="Proteomes" id="UP000236725">
    <property type="component" value="Unassembled WGS sequence"/>
</dbReference>
<dbReference type="AlphaFoldDB" id="A0A8G2F1G4"/>
<evidence type="ECO:0000313" key="3">
    <source>
        <dbReference type="Proteomes" id="UP000236725"/>
    </source>
</evidence>
<feature type="signal peptide" evidence="1">
    <location>
        <begin position="1"/>
        <end position="20"/>
    </location>
</feature>
<gene>
    <name evidence="2" type="ORF">SAMN05444001_10910</name>
</gene>
<evidence type="ECO:0008006" key="4">
    <source>
        <dbReference type="Google" id="ProtNLM"/>
    </source>
</evidence>
<proteinExistence type="predicted"/>
<evidence type="ECO:0000313" key="2">
    <source>
        <dbReference type="EMBL" id="SEF89271.1"/>
    </source>
</evidence>
<name>A0A8G2F1G4_9BACT</name>
<keyword evidence="1" id="KW-0732">Signal</keyword>
<reference evidence="2 3" key="1">
    <citation type="submission" date="2016-10" db="EMBL/GenBank/DDBJ databases">
        <authorList>
            <person name="Varghese N."/>
            <person name="Submissions S."/>
        </authorList>
    </citation>
    <scope>NUCLEOTIDE SEQUENCE [LARGE SCALE GENOMIC DNA]</scope>
    <source>
        <strain evidence="2 3">DSM 29073</strain>
    </source>
</reference>
<comment type="caution">
    <text evidence="2">The sequence shown here is derived from an EMBL/GenBank/DDBJ whole genome shotgun (WGS) entry which is preliminary data.</text>
</comment>
<organism evidence="2 3">
    <name type="scientific">Parabacteroides chinchillae</name>
    <dbReference type="NCBI Taxonomy" id="871327"/>
    <lineage>
        <taxon>Bacteria</taxon>
        <taxon>Pseudomonadati</taxon>
        <taxon>Bacteroidota</taxon>
        <taxon>Bacteroidia</taxon>
        <taxon>Bacteroidales</taxon>
        <taxon>Tannerellaceae</taxon>
        <taxon>Parabacteroides</taxon>
    </lineage>
</organism>
<evidence type="ECO:0000256" key="1">
    <source>
        <dbReference type="SAM" id="SignalP"/>
    </source>
</evidence>
<protein>
    <recommendedName>
        <fullName evidence="4">LTXXQ motif family protein</fullName>
    </recommendedName>
</protein>
<accession>A0A8G2F1G4</accession>